<comment type="caution">
    <text evidence="3">The sequence shown here is derived from an EMBL/GenBank/DDBJ whole genome shotgun (WGS) entry which is preliminary data.</text>
</comment>
<dbReference type="SUPFAM" id="SSF51735">
    <property type="entry name" value="NAD(P)-binding Rossmann-fold domains"/>
    <property type="match status" value="1"/>
</dbReference>
<keyword evidence="2" id="KW-0560">Oxidoreductase</keyword>
<evidence type="ECO:0000313" key="3">
    <source>
        <dbReference type="EMBL" id="GGM03910.1"/>
    </source>
</evidence>
<dbReference type="PROSITE" id="PS00061">
    <property type="entry name" value="ADH_SHORT"/>
    <property type="match status" value="1"/>
</dbReference>
<dbReference type="Proteomes" id="UP000649829">
    <property type="component" value="Unassembled WGS sequence"/>
</dbReference>
<dbReference type="RefSeq" id="WP_028287456.1">
    <property type="nucleotide sequence ID" value="NZ_BMLF01000002.1"/>
</dbReference>
<evidence type="ECO:0000313" key="4">
    <source>
        <dbReference type="Proteomes" id="UP000649829"/>
    </source>
</evidence>
<dbReference type="PANTHER" id="PTHR44196:SF1">
    <property type="entry name" value="DEHYDROGENASE_REDUCTASE SDR FAMILY MEMBER 7B"/>
    <property type="match status" value="1"/>
</dbReference>
<dbReference type="Gene3D" id="3.40.50.720">
    <property type="entry name" value="NAD(P)-binding Rossmann-like Domain"/>
    <property type="match status" value="1"/>
</dbReference>
<sequence length="243" mass="26474">MRDWQGKRYWLIGASEGLGAALAAKLSGVGAEVILTSRSEEKLNAVAADLPGRTLVVPADVTSRESLERAAAQAGDVDGVVWLAGAYWPFGAHGWNAEQAEIMADTNFTGAMRLAGVVLPTMISRDRGHIVFTGSLTAYGGLPRSAPYTASKAGIMALAESLHADLRKTGVHVQLVNPGFIRTRLTDKNDFRMPAMMEPEEAAQEIFEHMNSEAFSKPFPFWFGLVFRLGRFLPPSLYFRLFA</sequence>
<name>A0A917SYM4_9RHOB</name>
<dbReference type="InterPro" id="IPR002347">
    <property type="entry name" value="SDR_fam"/>
</dbReference>
<dbReference type="AlphaFoldDB" id="A0A917SYM4"/>
<protein>
    <submittedName>
        <fullName evidence="3">Short-chain dehydrogenase</fullName>
    </submittedName>
</protein>
<keyword evidence="4" id="KW-1185">Reference proteome</keyword>
<proteinExistence type="inferred from homology"/>
<evidence type="ECO:0000256" key="2">
    <source>
        <dbReference type="ARBA" id="ARBA00023002"/>
    </source>
</evidence>
<reference evidence="3" key="1">
    <citation type="journal article" date="2014" name="Int. J. Syst. Evol. Microbiol.">
        <title>Complete genome sequence of Corynebacterium casei LMG S-19264T (=DSM 44701T), isolated from a smear-ripened cheese.</title>
        <authorList>
            <consortium name="US DOE Joint Genome Institute (JGI-PGF)"/>
            <person name="Walter F."/>
            <person name="Albersmeier A."/>
            <person name="Kalinowski J."/>
            <person name="Ruckert C."/>
        </authorList>
    </citation>
    <scope>NUCLEOTIDE SEQUENCE</scope>
    <source>
        <strain evidence="3">CGMCC 1.6293</strain>
    </source>
</reference>
<reference evidence="3" key="2">
    <citation type="submission" date="2020-09" db="EMBL/GenBank/DDBJ databases">
        <authorList>
            <person name="Sun Q."/>
            <person name="Zhou Y."/>
        </authorList>
    </citation>
    <scope>NUCLEOTIDE SEQUENCE</scope>
    <source>
        <strain evidence="3">CGMCC 1.6293</strain>
    </source>
</reference>
<dbReference type="GO" id="GO:0016491">
    <property type="term" value="F:oxidoreductase activity"/>
    <property type="evidence" value="ECO:0007669"/>
    <property type="project" value="UniProtKB-KW"/>
</dbReference>
<comment type="similarity">
    <text evidence="1">Belongs to the short-chain dehydrogenases/reductases (SDR) family.</text>
</comment>
<dbReference type="GO" id="GO:0016020">
    <property type="term" value="C:membrane"/>
    <property type="evidence" value="ECO:0007669"/>
    <property type="project" value="TreeGrafter"/>
</dbReference>
<evidence type="ECO:0000256" key="1">
    <source>
        <dbReference type="ARBA" id="ARBA00006484"/>
    </source>
</evidence>
<dbReference type="Pfam" id="PF00106">
    <property type="entry name" value="adh_short"/>
    <property type="match status" value="1"/>
</dbReference>
<organism evidence="3 4">
    <name type="scientific">Pseudooceanicola nanhaiensis</name>
    <dbReference type="NCBI Taxonomy" id="375761"/>
    <lineage>
        <taxon>Bacteria</taxon>
        <taxon>Pseudomonadati</taxon>
        <taxon>Pseudomonadota</taxon>
        <taxon>Alphaproteobacteria</taxon>
        <taxon>Rhodobacterales</taxon>
        <taxon>Paracoccaceae</taxon>
        <taxon>Pseudooceanicola</taxon>
    </lineage>
</organism>
<dbReference type="InterPro" id="IPR020904">
    <property type="entry name" value="Sc_DH/Rdtase_CS"/>
</dbReference>
<gene>
    <name evidence="3" type="ORF">GCM10011534_27060</name>
</gene>
<dbReference type="InterPro" id="IPR036291">
    <property type="entry name" value="NAD(P)-bd_dom_sf"/>
</dbReference>
<dbReference type="EMBL" id="BMLF01000002">
    <property type="protein sequence ID" value="GGM03910.1"/>
    <property type="molecule type" value="Genomic_DNA"/>
</dbReference>
<accession>A0A917SYM4</accession>
<dbReference type="PANTHER" id="PTHR44196">
    <property type="entry name" value="DEHYDROGENASE/REDUCTASE SDR FAMILY MEMBER 7B"/>
    <property type="match status" value="1"/>
</dbReference>
<dbReference type="PRINTS" id="PR00081">
    <property type="entry name" value="GDHRDH"/>
</dbReference>